<dbReference type="EMBL" id="PGTO01000003">
    <property type="protein sequence ID" value="RAU22845.1"/>
    <property type="molecule type" value="Genomic_DNA"/>
</dbReference>
<accession>A0A364P149</accession>
<proteinExistence type="predicted"/>
<comment type="caution">
    <text evidence="2">The sequence shown here is derived from an EMBL/GenBank/DDBJ whole genome shotgun (WGS) entry which is preliminary data.</text>
</comment>
<evidence type="ECO:0000313" key="2">
    <source>
        <dbReference type="EMBL" id="RAU22845.1"/>
    </source>
</evidence>
<keyword evidence="3" id="KW-1185">Reference proteome</keyword>
<gene>
    <name evidence="2" type="ORF">CU669_05515</name>
</gene>
<name>A0A364P149_9PROT</name>
<dbReference type="AlphaFoldDB" id="A0A364P149"/>
<protein>
    <submittedName>
        <fullName evidence="2">DUF4198 domain-containing protein</fullName>
    </submittedName>
</protein>
<organism evidence="2 3">
    <name type="scientific">Paramagnetospirillum kuznetsovii</name>
    <dbReference type="NCBI Taxonomy" id="2053833"/>
    <lineage>
        <taxon>Bacteria</taxon>
        <taxon>Pseudomonadati</taxon>
        <taxon>Pseudomonadota</taxon>
        <taxon>Alphaproteobacteria</taxon>
        <taxon>Rhodospirillales</taxon>
        <taxon>Magnetospirillaceae</taxon>
        <taxon>Paramagnetospirillum</taxon>
    </lineage>
</organism>
<dbReference type="Pfam" id="PF10670">
    <property type="entry name" value="DUF4198"/>
    <property type="match status" value="1"/>
</dbReference>
<dbReference type="Proteomes" id="UP000251075">
    <property type="component" value="Unassembled WGS sequence"/>
</dbReference>
<feature type="signal peptide" evidence="1">
    <location>
        <begin position="1"/>
        <end position="23"/>
    </location>
</feature>
<dbReference type="RefSeq" id="WP_112142828.1">
    <property type="nucleotide sequence ID" value="NZ_PGTO01000003.1"/>
</dbReference>
<dbReference type="InterPro" id="IPR019613">
    <property type="entry name" value="DUF4198"/>
</dbReference>
<sequence>MSRKFGMVMTGVGVLLAASPARAHFQELIPSADIVAEQGERTVTLDLVFTHPMERGPTMTMGPPVRFGVLAQGKTRDLKATLKPRMIGDKTAYQASYKVDAPGDYVFFVEPAPYWEAAEGKWITHFAKVVVDFGAGEGWDKLIGLPVEIEPLVRPYGVWTGNLFRGIVRKNGKPVPFASVEVEWMNDGSVKAPADPFITQVIKADSQGQFAYAMPRAGWWGFNGLVEGDKPVKSPDGKPAKTELGGLIWVRAVDMK</sequence>
<feature type="chain" id="PRO_5016702528" evidence="1">
    <location>
        <begin position="24"/>
        <end position="256"/>
    </location>
</feature>
<evidence type="ECO:0000256" key="1">
    <source>
        <dbReference type="SAM" id="SignalP"/>
    </source>
</evidence>
<reference evidence="2 3" key="1">
    <citation type="submission" date="2017-11" db="EMBL/GenBank/DDBJ databases">
        <title>Draft genome sequence of magnetotactic bacterium Magnetospirillum kuznetsovii LBB-42.</title>
        <authorList>
            <person name="Grouzdev D.S."/>
            <person name="Rysina M.S."/>
            <person name="Baslerov R.V."/>
            <person name="Koziaeva V."/>
        </authorList>
    </citation>
    <scope>NUCLEOTIDE SEQUENCE [LARGE SCALE GENOMIC DNA]</scope>
    <source>
        <strain evidence="2 3">LBB-42</strain>
    </source>
</reference>
<dbReference type="OrthoDB" id="9780723at2"/>
<keyword evidence="1" id="KW-0732">Signal</keyword>
<evidence type="ECO:0000313" key="3">
    <source>
        <dbReference type="Proteomes" id="UP000251075"/>
    </source>
</evidence>